<keyword evidence="5 7" id="KW-1133">Transmembrane helix</keyword>
<keyword evidence="11" id="KW-1267">Proteomics identification</keyword>
<reference evidence="10" key="2">
    <citation type="journal article" date="2017" name="Plant J.">
        <title>Araport11: a complete reannotation of the Arabidopsis thaliana reference genome.</title>
        <authorList>
            <person name="Cheng C.Y."/>
            <person name="Krishnakumar V."/>
            <person name="Chan A.P."/>
            <person name="Thibaud-Nissen F."/>
            <person name="Schobel S."/>
            <person name="Town C.D."/>
        </authorList>
    </citation>
    <scope>GENOME REANNOTATION</scope>
    <source>
        <strain evidence="10">cv. Columbia</strain>
    </source>
</reference>
<dbReference type="EMBL" id="CP002684">
    <property type="protein sequence ID" value="AEE29279.1"/>
    <property type="molecule type" value="Genomic_DNA"/>
</dbReference>
<keyword evidence="3" id="KW-0813">Transport</keyword>
<feature type="transmembrane region" description="Helical" evidence="7">
    <location>
        <begin position="217"/>
        <end position="241"/>
    </location>
</feature>
<evidence type="ECO:0000313" key="9">
    <source>
        <dbReference type="EMBL" id="AEE29279.1"/>
    </source>
</evidence>
<evidence type="ECO:0000256" key="1">
    <source>
        <dbReference type="ARBA" id="ARBA00004141"/>
    </source>
</evidence>
<evidence type="ECO:0000313" key="10">
    <source>
        <dbReference type="Proteomes" id="UP000006548"/>
    </source>
</evidence>
<feature type="transmembrane region" description="Helical" evidence="7">
    <location>
        <begin position="140"/>
        <end position="157"/>
    </location>
</feature>
<comment type="similarity">
    <text evidence="2">Belongs to the multi antimicrobial extrusion (MATE) (TC 2.A.66.1) family.</text>
</comment>
<dbReference type="HOGENOM" id="CLU_671487_0_0_1"/>
<dbReference type="PhylomeDB" id="B3H701"/>
<dbReference type="InterPro" id="IPR002528">
    <property type="entry name" value="MATE_fam"/>
</dbReference>
<dbReference type="Pfam" id="PF01554">
    <property type="entry name" value="MatE"/>
    <property type="match status" value="2"/>
</dbReference>
<dbReference type="Proteomes" id="UP000006548">
    <property type="component" value="Chromosome 1"/>
</dbReference>
<dbReference type="SMR" id="B3H701"/>
<feature type="transmembrane region" description="Helical" evidence="7">
    <location>
        <begin position="99"/>
        <end position="119"/>
    </location>
</feature>
<keyword evidence="6 7" id="KW-0472">Membrane</keyword>
<dbReference type="Araport" id="AT1G15180"/>
<reference evidence="9 10" key="1">
    <citation type="journal article" date="2000" name="Nature">
        <title>Sequence and analysis of chromosome 1 of the plant Arabidopsis thaliana.</title>
        <authorList>
            <person name="Theologis A."/>
            <person name="Ecker J.R."/>
            <person name="Palm C.J."/>
            <person name="Federspiel N.A."/>
            <person name="Kaul S."/>
            <person name="White O."/>
            <person name="Alonso J."/>
            <person name="Altafi H."/>
            <person name="Araujo R."/>
            <person name="Bowman C.L."/>
            <person name="Brooks S.Y."/>
            <person name="Buehler E."/>
            <person name="Chan A."/>
            <person name="Chao Q."/>
            <person name="Chen H."/>
            <person name="Cheuk R.F."/>
            <person name="Chin C.W."/>
            <person name="Chung M.K."/>
            <person name="Conn L."/>
            <person name="Conway A.B."/>
            <person name="Conway A.R."/>
            <person name="Creasy T.H."/>
            <person name="Dewar K."/>
            <person name="Dunn P."/>
            <person name="Etgu P."/>
            <person name="Feldblyum T.V."/>
            <person name="Feng J."/>
            <person name="Fong B."/>
            <person name="Fujii C.Y."/>
            <person name="Gill J.E."/>
            <person name="Goldsmith A.D."/>
            <person name="Haas B."/>
            <person name="Hansen N.F."/>
            <person name="Hughes B."/>
            <person name="Huizar L."/>
            <person name="Hunter J.L."/>
            <person name="Jenkins J."/>
            <person name="Johnson-Hopson C."/>
            <person name="Khan S."/>
            <person name="Khaykin E."/>
            <person name="Kim C.J."/>
            <person name="Koo H.L."/>
            <person name="Kremenetskaia I."/>
            <person name="Kurtz D.B."/>
            <person name="Kwan A."/>
            <person name="Lam B."/>
            <person name="Langin-Hooper S."/>
            <person name="Lee A."/>
            <person name="Lee J.M."/>
            <person name="Lenz C.A."/>
            <person name="Li J.H."/>
            <person name="Li Y."/>
            <person name="Lin X."/>
            <person name="Liu S.X."/>
            <person name="Liu Z.A."/>
            <person name="Luros J.S."/>
            <person name="Maiti R."/>
            <person name="Marziali A."/>
            <person name="Militscher J."/>
            <person name="Miranda M."/>
            <person name="Nguyen M."/>
            <person name="Nierman W.C."/>
            <person name="Osborne B.I."/>
            <person name="Pai G."/>
            <person name="Peterson J."/>
            <person name="Pham P.K."/>
            <person name="Rizzo M."/>
            <person name="Rooney T."/>
            <person name="Rowley D."/>
            <person name="Sakano H."/>
            <person name="Salzberg S.L."/>
            <person name="Schwartz J.R."/>
            <person name="Shinn P."/>
            <person name="Southwick A.M."/>
            <person name="Sun H."/>
            <person name="Tallon L.J."/>
            <person name="Tambunga G."/>
            <person name="Toriumi M.J."/>
            <person name="Town C.D."/>
            <person name="Utterback T."/>
            <person name="Van Aken S."/>
            <person name="Vaysberg M."/>
            <person name="Vysotskaia V.S."/>
            <person name="Walker M."/>
            <person name="Wu D."/>
            <person name="Yu G."/>
            <person name="Fraser C.M."/>
            <person name="Venter J.C."/>
            <person name="Davis R.W."/>
        </authorList>
    </citation>
    <scope>NUCLEOTIDE SEQUENCE [LARGE SCALE GENOMIC DNA]</scope>
    <source>
        <strain evidence="10">cv. Columbia</strain>
    </source>
</reference>
<dbReference type="CDD" id="cd13132">
    <property type="entry name" value="MATE_eukaryotic"/>
    <property type="match status" value="1"/>
</dbReference>
<dbReference type="PANTHER" id="PTHR11206">
    <property type="entry name" value="MULTIDRUG RESISTANCE PROTEIN"/>
    <property type="match status" value="1"/>
</dbReference>
<feature type="transmembrane region" description="Helical" evidence="7">
    <location>
        <begin position="35"/>
        <end position="52"/>
    </location>
</feature>
<dbReference type="GO" id="GO:0016020">
    <property type="term" value="C:membrane"/>
    <property type="evidence" value="ECO:0007669"/>
    <property type="project" value="UniProtKB-SubCell"/>
</dbReference>
<evidence type="ECO:0000256" key="3">
    <source>
        <dbReference type="ARBA" id="ARBA00022448"/>
    </source>
</evidence>
<keyword evidence="4 7" id="KW-0812">Transmembrane</keyword>
<protein>
    <submittedName>
        <fullName evidence="9">MATE efflux family protein</fullName>
    </submittedName>
</protein>
<organism evidence="9 10">
    <name type="scientific">Arabidopsis thaliana</name>
    <name type="common">Mouse-ear cress</name>
    <dbReference type="NCBI Taxonomy" id="3702"/>
    <lineage>
        <taxon>Eukaryota</taxon>
        <taxon>Viridiplantae</taxon>
        <taxon>Streptophyta</taxon>
        <taxon>Embryophyta</taxon>
        <taxon>Tracheophyta</taxon>
        <taxon>Spermatophyta</taxon>
        <taxon>Magnoliopsida</taxon>
        <taxon>eudicotyledons</taxon>
        <taxon>Gunneridae</taxon>
        <taxon>Pentapetalae</taxon>
        <taxon>rosids</taxon>
        <taxon>malvids</taxon>
        <taxon>Brassicales</taxon>
        <taxon>Brassicaceae</taxon>
        <taxon>Camelineae</taxon>
        <taxon>Arabidopsis</taxon>
    </lineage>
</organism>
<dbReference type="GO" id="GO:0042910">
    <property type="term" value="F:xenobiotic transmembrane transporter activity"/>
    <property type="evidence" value="ECO:0007669"/>
    <property type="project" value="InterPro"/>
</dbReference>
<dbReference type="TAIR" id="AT1G15180"/>
<gene>
    <name evidence="8 9" type="ordered locus">At1g15180</name>
    <name evidence="9" type="ORF">F9L1.12</name>
    <name evidence="9" type="ORF">F9L1_12</name>
</gene>
<dbReference type="GO" id="GO:0015297">
    <property type="term" value="F:antiporter activity"/>
    <property type="evidence" value="ECO:0007669"/>
    <property type="project" value="InterPro"/>
</dbReference>
<evidence type="ECO:0000256" key="5">
    <source>
        <dbReference type="ARBA" id="ARBA00022989"/>
    </source>
</evidence>
<feature type="transmembrane region" description="Helical" evidence="7">
    <location>
        <begin position="64"/>
        <end position="87"/>
    </location>
</feature>
<feature type="transmembrane region" description="Helical" evidence="7">
    <location>
        <begin position="177"/>
        <end position="196"/>
    </location>
</feature>
<dbReference type="GeneID" id="838084"/>
<accession>B3H701</accession>
<dbReference type="GO" id="GO:1990961">
    <property type="term" value="P:xenobiotic detoxification by transmembrane export across the plasma membrane"/>
    <property type="evidence" value="ECO:0007669"/>
    <property type="project" value="InterPro"/>
</dbReference>
<evidence type="ECO:0007829" key="11">
    <source>
        <dbReference type="PeptideAtlas" id="B3H701"/>
    </source>
</evidence>
<sequence length="410" mass="45081">MFCLALVCLPLTLIWLNMETLLVFLGQDPSIAHEAGRYAACLIPGLFAYAVLQPLTRYFQNQSMITPLLITSCFVFCLHVPLCWLLVYKSGLGNLGGALALSFSNCLYTIILGSLMCFSSACSETRAPLSMEIFDGIGEFFRYALPSAAMICLEWWSYELIILLSGLLPNPQLETSVLSVCLQTTATVYSIHLAIAAAASTRISNELGAGNSRAANIVVYAAMSLAVVEILILSTSLLVGRNVFGHVFSSDKETIDYVAKMAPLVSISLILDGLQGVLSGSRLVPISVLKHKLLSDIVYPLFLQSLLLRTLVLCQSYKDIPNFYSFLTSVTLNSRLMVCRYCKGMRMATYRSLHKLRSFLSLGDTHCCIFSLLDSSERCWPLDWNPSRCRSANASAYSCHGLHKLGKPGR</sequence>
<evidence type="ECO:0000256" key="7">
    <source>
        <dbReference type="SAM" id="Phobius"/>
    </source>
</evidence>
<evidence type="ECO:0000256" key="4">
    <source>
        <dbReference type="ARBA" id="ARBA00022692"/>
    </source>
</evidence>
<dbReference type="OrthoDB" id="2126698at2759"/>
<dbReference type="InterPro" id="IPR045069">
    <property type="entry name" value="MATE_euk"/>
</dbReference>
<proteinExistence type="evidence at protein level"/>
<name>B3H701_ARATH</name>
<evidence type="ECO:0000313" key="8">
    <source>
        <dbReference type="Araport" id="AT1G15180"/>
    </source>
</evidence>
<evidence type="ECO:0000256" key="2">
    <source>
        <dbReference type="ARBA" id="ARBA00010199"/>
    </source>
</evidence>
<comment type="subcellular location">
    <subcellularLocation>
        <location evidence="1">Membrane</location>
        <topology evidence="1">Multi-pass membrane protein</topology>
    </subcellularLocation>
</comment>
<keyword evidence="10" id="KW-1185">Reference proteome</keyword>
<dbReference type="ExpressionAtlas" id="B3H701">
    <property type="expression patterns" value="baseline and differential"/>
</dbReference>
<evidence type="ECO:0000256" key="6">
    <source>
        <dbReference type="ARBA" id="ARBA00023136"/>
    </source>
</evidence>
<dbReference type="AlphaFoldDB" id="B3H701"/>